<dbReference type="AlphaFoldDB" id="A0A0P0WMM1"/>
<gene>
    <name evidence="2" type="ordered locus">Os05g0426150</name>
    <name evidence="2" type="ORF">OSNPB_050426150</name>
</gene>
<feature type="compositionally biased region" description="Basic residues" evidence="1">
    <location>
        <begin position="38"/>
        <end position="51"/>
    </location>
</feature>
<protein>
    <submittedName>
        <fullName evidence="2">Os05g0426150 protein</fullName>
    </submittedName>
</protein>
<reference evidence="3" key="1">
    <citation type="journal article" date="2005" name="Nature">
        <title>The map-based sequence of the rice genome.</title>
        <authorList>
            <consortium name="International rice genome sequencing project (IRGSP)"/>
            <person name="Matsumoto T."/>
            <person name="Wu J."/>
            <person name="Kanamori H."/>
            <person name="Katayose Y."/>
            <person name="Fujisawa M."/>
            <person name="Namiki N."/>
            <person name="Mizuno H."/>
            <person name="Yamamoto K."/>
            <person name="Antonio B.A."/>
            <person name="Baba T."/>
            <person name="Sakata K."/>
            <person name="Nagamura Y."/>
            <person name="Aoki H."/>
            <person name="Arikawa K."/>
            <person name="Arita K."/>
            <person name="Bito T."/>
            <person name="Chiden Y."/>
            <person name="Fujitsuka N."/>
            <person name="Fukunaka R."/>
            <person name="Hamada M."/>
            <person name="Harada C."/>
            <person name="Hayashi A."/>
            <person name="Hijishita S."/>
            <person name="Honda M."/>
            <person name="Hosokawa S."/>
            <person name="Ichikawa Y."/>
            <person name="Idonuma A."/>
            <person name="Iijima M."/>
            <person name="Ikeda M."/>
            <person name="Ikeno M."/>
            <person name="Ito K."/>
            <person name="Ito S."/>
            <person name="Ito T."/>
            <person name="Ito Y."/>
            <person name="Ito Y."/>
            <person name="Iwabuchi A."/>
            <person name="Kamiya K."/>
            <person name="Karasawa W."/>
            <person name="Kurita K."/>
            <person name="Katagiri S."/>
            <person name="Kikuta A."/>
            <person name="Kobayashi H."/>
            <person name="Kobayashi N."/>
            <person name="Machita K."/>
            <person name="Maehara T."/>
            <person name="Masukawa M."/>
            <person name="Mizubayashi T."/>
            <person name="Mukai Y."/>
            <person name="Nagasaki H."/>
            <person name="Nagata Y."/>
            <person name="Naito S."/>
            <person name="Nakashima M."/>
            <person name="Nakama Y."/>
            <person name="Nakamichi Y."/>
            <person name="Nakamura M."/>
            <person name="Meguro A."/>
            <person name="Negishi M."/>
            <person name="Ohta I."/>
            <person name="Ohta T."/>
            <person name="Okamoto M."/>
            <person name="Ono N."/>
            <person name="Saji S."/>
            <person name="Sakaguchi M."/>
            <person name="Sakai K."/>
            <person name="Shibata M."/>
            <person name="Shimokawa T."/>
            <person name="Song J."/>
            <person name="Takazaki Y."/>
            <person name="Terasawa K."/>
            <person name="Tsugane M."/>
            <person name="Tsuji K."/>
            <person name="Ueda S."/>
            <person name="Waki K."/>
            <person name="Yamagata H."/>
            <person name="Yamamoto M."/>
            <person name="Yamamoto S."/>
            <person name="Yamane H."/>
            <person name="Yoshiki S."/>
            <person name="Yoshihara R."/>
            <person name="Yukawa K."/>
            <person name="Zhong H."/>
            <person name="Yano M."/>
            <person name="Yuan Q."/>
            <person name="Ouyang S."/>
            <person name="Liu J."/>
            <person name="Jones K.M."/>
            <person name="Gansberger K."/>
            <person name="Moffat K."/>
            <person name="Hill J."/>
            <person name="Bera J."/>
            <person name="Fadrosh D."/>
            <person name="Jin S."/>
            <person name="Johri S."/>
            <person name="Kim M."/>
            <person name="Overton L."/>
            <person name="Reardon M."/>
            <person name="Tsitrin T."/>
            <person name="Vuong H."/>
            <person name="Weaver B."/>
            <person name="Ciecko A."/>
            <person name="Tallon L."/>
            <person name="Jackson J."/>
            <person name="Pai G."/>
            <person name="Aken S.V."/>
            <person name="Utterback T."/>
            <person name="Reidmuller S."/>
            <person name="Feldblyum T."/>
            <person name="Hsiao J."/>
            <person name="Zismann V."/>
            <person name="Iobst S."/>
            <person name="de Vazeille A.R."/>
            <person name="Buell C.R."/>
            <person name="Ying K."/>
            <person name="Li Y."/>
            <person name="Lu T."/>
            <person name="Huang Y."/>
            <person name="Zhao Q."/>
            <person name="Feng Q."/>
            <person name="Zhang L."/>
            <person name="Zhu J."/>
            <person name="Weng Q."/>
            <person name="Mu J."/>
            <person name="Lu Y."/>
            <person name="Fan D."/>
            <person name="Liu Y."/>
            <person name="Guan J."/>
            <person name="Zhang Y."/>
            <person name="Yu S."/>
            <person name="Liu X."/>
            <person name="Zhang Y."/>
            <person name="Hong G."/>
            <person name="Han B."/>
            <person name="Choisne N."/>
            <person name="Demange N."/>
            <person name="Orjeda G."/>
            <person name="Samain S."/>
            <person name="Cattolico L."/>
            <person name="Pelletier E."/>
            <person name="Couloux A."/>
            <person name="Segurens B."/>
            <person name="Wincker P."/>
            <person name="D'Hont A."/>
            <person name="Scarpelli C."/>
            <person name="Weissenbach J."/>
            <person name="Salanoubat M."/>
            <person name="Quetier F."/>
            <person name="Yu Y."/>
            <person name="Kim H.R."/>
            <person name="Rambo T."/>
            <person name="Currie J."/>
            <person name="Collura K."/>
            <person name="Luo M."/>
            <person name="Yang T."/>
            <person name="Ammiraju J.S.S."/>
            <person name="Engler F."/>
            <person name="Soderlund C."/>
            <person name="Wing R.A."/>
            <person name="Palmer L.E."/>
            <person name="de la Bastide M."/>
            <person name="Spiegel L."/>
            <person name="Nascimento L."/>
            <person name="Zutavern T."/>
            <person name="O'Shaughnessy A."/>
            <person name="Dike S."/>
            <person name="Dedhia N."/>
            <person name="Preston R."/>
            <person name="Balija V."/>
            <person name="McCombie W.R."/>
            <person name="Chow T."/>
            <person name="Chen H."/>
            <person name="Chung M."/>
            <person name="Chen C."/>
            <person name="Shaw J."/>
            <person name="Wu H."/>
            <person name="Hsiao K."/>
            <person name="Chao Y."/>
            <person name="Chu M."/>
            <person name="Cheng C."/>
            <person name="Hour A."/>
            <person name="Lee P."/>
            <person name="Lin S."/>
            <person name="Lin Y."/>
            <person name="Liou J."/>
            <person name="Liu S."/>
            <person name="Hsing Y."/>
            <person name="Raghuvanshi S."/>
            <person name="Mohanty A."/>
            <person name="Bharti A.K."/>
            <person name="Gaur A."/>
            <person name="Gupta V."/>
            <person name="Kumar D."/>
            <person name="Ravi V."/>
            <person name="Vij S."/>
            <person name="Kapur A."/>
            <person name="Khurana P."/>
            <person name="Khurana P."/>
            <person name="Khurana J.P."/>
            <person name="Tyagi A.K."/>
            <person name="Gaikwad K."/>
            <person name="Singh A."/>
            <person name="Dalal V."/>
            <person name="Srivastava S."/>
            <person name="Dixit A."/>
            <person name="Pal A.K."/>
            <person name="Ghazi I.A."/>
            <person name="Yadav M."/>
            <person name="Pandit A."/>
            <person name="Bhargava A."/>
            <person name="Sureshbabu K."/>
            <person name="Batra K."/>
            <person name="Sharma T.R."/>
            <person name="Mohapatra T."/>
            <person name="Singh N.K."/>
            <person name="Messing J."/>
            <person name="Nelson A.B."/>
            <person name="Fuks G."/>
            <person name="Kavchok S."/>
            <person name="Keizer G."/>
            <person name="Linton E."/>
            <person name="Llaca V."/>
            <person name="Song R."/>
            <person name="Tanyolac B."/>
            <person name="Young S."/>
            <person name="Ho-Il K."/>
            <person name="Hahn J.H."/>
            <person name="Sangsakoo G."/>
            <person name="Vanavichit A."/>
            <person name="de Mattos Luiz.A.T."/>
            <person name="Zimmer P.D."/>
            <person name="Malone G."/>
            <person name="Dellagostin O."/>
            <person name="de Oliveira A.C."/>
            <person name="Bevan M."/>
            <person name="Bancroft I."/>
            <person name="Minx P."/>
            <person name="Cordum H."/>
            <person name="Wilson R."/>
            <person name="Cheng Z."/>
            <person name="Jin W."/>
            <person name="Jiang J."/>
            <person name="Leong S.A."/>
            <person name="Iwama H."/>
            <person name="Gojobori T."/>
            <person name="Itoh T."/>
            <person name="Niimura Y."/>
            <person name="Fujii Y."/>
            <person name="Habara T."/>
            <person name="Sakai H."/>
            <person name="Sato Y."/>
            <person name="Wilson G."/>
            <person name="Kumar K."/>
            <person name="McCouch S."/>
            <person name="Juretic N."/>
            <person name="Hoen D."/>
            <person name="Wright S."/>
            <person name="Bruskiewich R."/>
            <person name="Bureau T."/>
            <person name="Miyao A."/>
            <person name="Hirochika H."/>
            <person name="Nishikawa T."/>
            <person name="Kadowaki K."/>
            <person name="Sugiura M."/>
            <person name="Burr B."/>
            <person name="Sasaki T."/>
        </authorList>
    </citation>
    <scope>NUCLEOTIDE SEQUENCE [LARGE SCALE GENOMIC DNA]</scope>
    <source>
        <strain evidence="3">cv. Nipponbare</strain>
    </source>
</reference>
<accession>A0A0P0WMM1</accession>
<evidence type="ECO:0000313" key="2">
    <source>
        <dbReference type="EMBL" id="BAS94114.1"/>
    </source>
</evidence>
<dbReference type="EMBL" id="AP014961">
    <property type="protein sequence ID" value="BAS94114.1"/>
    <property type="molecule type" value="Genomic_DNA"/>
</dbReference>
<dbReference type="Gramene" id="Os05t0426150-00">
    <property type="protein sequence ID" value="Os05t0426150-00"/>
    <property type="gene ID" value="Os05g0426150"/>
</dbReference>
<dbReference type="InParanoid" id="A0A0P0WMM1"/>
<evidence type="ECO:0000256" key="1">
    <source>
        <dbReference type="SAM" id="MobiDB-lite"/>
    </source>
</evidence>
<reference evidence="2 3" key="3">
    <citation type="journal article" date="2013" name="Rice">
        <title>Improvement of the Oryza sativa Nipponbare reference genome using next generation sequence and optical map data.</title>
        <authorList>
            <person name="Kawahara Y."/>
            <person name="de la Bastide M."/>
            <person name="Hamilton J.P."/>
            <person name="Kanamori H."/>
            <person name="McCombie W.R."/>
            <person name="Ouyang S."/>
            <person name="Schwartz D.C."/>
            <person name="Tanaka T."/>
            <person name="Wu J."/>
            <person name="Zhou S."/>
            <person name="Childs K.L."/>
            <person name="Davidson R.M."/>
            <person name="Lin H."/>
            <person name="Quesada-Ocampo L."/>
            <person name="Vaillancourt B."/>
            <person name="Sakai H."/>
            <person name="Lee S.S."/>
            <person name="Kim J."/>
            <person name="Numa H."/>
            <person name="Itoh T."/>
            <person name="Buell C.R."/>
            <person name="Matsumoto T."/>
        </authorList>
    </citation>
    <scope>NUCLEOTIDE SEQUENCE [LARGE SCALE GENOMIC DNA]</scope>
    <source>
        <strain evidence="3">cv. Nipponbare</strain>
    </source>
</reference>
<keyword evidence="3" id="KW-1185">Reference proteome</keyword>
<dbReference type="PaxDb" id="39947-A0A0P0WMM1"/>
<sequence length="345" mass="39618">MLLRLHVRHLHVRRRRHRHGRREGVAAGAAGPGWRGQREHRRPRRPHRHAARAAGERLRVRGRRRRRRLAVHPVEHQHAEAAAELGALVGERARGLDQRRLPVRRRGVERVGRRRRPGRVTVEQGERQLPPVLFAGHGVPLQVQEVGVAVGDERWRLRLSRHRLPGVLLLLRRSNRLLRRRKGLGGAHVVLYNGGRLSPGWLRRLRRGGAPVPDELVHELQLLLRDELHLRDVGLAAHVRVLAPRVERLELVELLGEAAEDGVHALAVVGLHLRELLDERRHHLRELAVELHALLHQRVQRHRHHPVRLRRACDGRTRASSMSVHAPAMAMRTQGGFAHRRGGRR</sequence>
<evidence type="ECO:0000313" key="3">
    <source>
        <dbReference type="Proteomes" id="UP000059680"/>
    </source>
</evidence>
<dbReference type="Proteomes" id="UP000059680">
    <property type="component" value="Chromosome 5"/>
</dbReference>
<reference evidence="2 3" key="2">
    <citation type="journal article" date="2013" name="Plant Cell Physiol.">
        <title>Rice Annotation Project Database (RAP-DB): an integrative and interactive database for rice genomics.</title>
        <authorList>
            <person name="Sakai H."/>
            <person name="Lee S.S."/>
            <person name="Tanaka T."/>
            <person name="Numa H."/>
            <person name="Kim J."/>
            <person name="Kawahara Y."/>
            <person name="Wakimoto H."/>
            <person name="Yang C.C."/>
            <person name="Iwamoto M."/>
            <person name="Abe T."/>
            <person name="Yamada Y."/>
            <person name="Muto A."/>
            <person name="Inokuchi H."/>
            <person name="Ikemura T."/>
            <person name="Matsumoto T."/>
            <person name="Sasaki T."/>
            <person name="Itoh T."/>
        </authorList>
    </citation>
    <scope>NUCLEOTIDE SEQUENCE [LARGE SCALE GENOMIC DNA]</scope>
    <source>
        <strain evidence="3">cv. Nipponbare</strain>
    </source>
</reference>
<proteinExistence type="predicted"/>
<organism evidence="2 3">
    <name type="scientific">Oryza sativa subsp. japonica</name>
    <name type="common">Rice</name>
    <dbReference type="NCBI Taxonomy" id="39947"/>
    <lineage>
        <taxon>Eukaryota</taxon>
        <taxon>Viridiplantae</taxon>
        <taxon>Streptophyta</taxon>
        <taxon>Embryophyta</taxon>
        <taxon>Tracheophyta</taxon>
        <taxon>Spermatophyta</taxon>
        <taxon>Magnoliopsida</taxon>
        <taxon>Liliopsida</taxon>
        <taxon>Poales</taxon>
        <taxon>Poaceae</taxon>
        <taxon>BOP clade</taxon>
        <taxon>Oryzoideae</taxon>
        <taxon>Oryzeae</taxon>
        <taxon>Oryzinae</taxon>
        <taxon>Oryza</taxon>
        <taxon>Oryza sativa</taxon>
    </lineage>
</organism>
<name>A0A0P0WMM1_ORYSJ</name>
<feature type="region of interest" description="Disordered" evidence="1">
    <location>
        <begin position="14"/>
        <end position="54"/>
    </location>
</feature>